<dbReference type="GO" id="GO:0008270">
    <property type="term" value="F:zinc ion binding"/>
    <property type="evidence" value="ECO:0007669"/>
    <property type="project" value="InterPro"/>
</dbReference>
<dbReference type="InterPro" id="IPR002711">
    <property type="entry name" value="HNH"/>
</dbReference>
<dbReference type="AlphaFoldDB" id="A0A3G6IXF9"/>
<evidence type="ECO:0000259" key="2">
    <source>
        <dbReference type="SMART" id="SM00507"/>
    </source>
</evidence>
<dbReference type="InterPro" id="IPR003615">
    <property type="entry name" value="HNH_nuc"/>
</dbReference>
<keyword evidence="4" id="KW-1185">Reference proteome</keyword>
<feature type="compositionally biased region" description="Basic residues" evidence="1">
    <location>
        <begin position="369"/>
        <end position="378"/>
    </location>
</feature>
<evidence type="ECO:0000313" key="4">
    <source>
        <dbReference type="Proteomes" id="UP000271587"/>
    </source>
</evidence>
<accession>A0A3G6IXF9</accession>
<dbReference type="RefSeq" id="WP_123932793.1">
    <property type="nucleotide sequence ID" value="NZ_CP033897.1"/>
</dbReference>
<reference evidence="3 4" key="1">
    <citation type="submission" date="2018-11" db="EMBL/GenBank/DDBJ databases">
        <authorList>
            <person name="Kleinhagauer T."/>
            <person name="Glaeser S.P."/>
            <person name="Spergser J."/>
            <person name="Ruckert C."/>
            <person name="Kaempfer P."/>
            <person name="Busse H.-J."/>
        </authorList>
    </citation>
    <scope>NUCLEOTIDE SEQUENCE [LARGE SCALE GENOMIC DNA]</scope>
    <source>
        <strain evidence="3 4">W8</strain>
    </source>
</reference>
<dbReference type="Gene3D" id="1.10.30.50">
    <property type="match status" value="1"/>
</dbReference>
<feature type="domain" description="HNH nuclease" evidence="2">
    <location>
        <begin position="306"/>
        <end position="359"/>
    </location>
</feature>
<dbReference type="GO" id="GO:0004519">
    <property type="term" value="F:endonuclease activity"/>
    <property type="evidence" value="ECO:0007669"/>
    <property type="project" value="InterPro"/>
</dbReference>
<feature type="region of interest" description="Disordered" evidence="1">
    <location>
        <begin position="358"/>
        <end position="420"/>
    </location>
</feature>
<dbReference type="OrthoDB" id="4412276at2"/>
<dbReference type="KEGG" id="cgk:CGERO_00585"/>
<dbReference type="Pfam" id="PF01844">
    <property type="entry name" value="HNH"/>
    <property type="match status" value="1"/>
</dbReference>
<sequence>MDVAQAFSVFCSQGVVVARWVFEQVEDLVARKGRRRAAEWLSVELGVPLSRARGLLALSFDLFGPRCVEPEVRAAAVQVAREAGLGLELLLAVNSSVRALRNRGAVSVDKLRLEIYEASRGLTVSEAKDFATSHVRALNAQLREDPSQQALRVSATPDALGLRHVHAAYPDADAAAIEHALRQAANLLIDDPACDLTHTQAMAEALKRAVFATTNWASNRRGAHPKKIEHILRHPMVVIPAIGMRNLGDGMLATTDGATIHYSELCGRIAEEYGYIMIYAENAEGKPHTEPVGGALIKRNPRFASPAQRLMISADQQLCADPTCHRRATNCHMHHIQAWADGGETTLQNLIACCATHNRQNDDNPTRHNNGRYIRHPHTGQAAHQTPGAPPEQATTNKRNLSKKSARQQMNQHLQRARTP</sequence>
<name>A0A3G6IXF9_9CORY</name>
<evidence type="ECO:0000256" key="1">
    <source>
        <dbReference type="SAM" id="MobiDB-lite"/>
    </source>
</evidence>
<dbReference type="Proteomes" id="UP000271587">
    <property type="component" value="Chromosome"/>
</dbReference>
<organism evidence="3 4">
    <name type="scientific">Corynebacterium gerontici</name>
    <dbReference type="NCBI Taxonomy" id="2079234"/>
    <lineage>
        <taxon>Bacteria</taxon>
        <taxon>Bacillati</taxon>
        <taxon>Actinomycetota</taxon>
        <taxon>Actinomycetes</taxon>
        <taxon>Mycobacteriales</taxon>
        <taxon>Corynebacteriaceae</taxon>
        <taxon>Corynebacterium</taxon>
    </lineage>
</organism>
<dbReference type="SMART" id="SM00507">
    <property type="entry name" value="HNHc"/>
    <property type="match status" value="1"/>
</dbReference>
<dbReference type="CDD" id="cd00085">
    <property type="entry name" value="HNHc"/>
    <property type="match status" value="1"/>
</dbReference>
<dbReference type="EMBL" id="CP033897">
    <property type="protein sequence ID" value="AZA10455.1"/>
    <property type="molecule type" value="Genomic_DNA"/>
</dbReference>
<dbReference type="GO" id="GO:0003676">
    <property type="term" value="F:nucleic acid binding"/>
    <property type="evidence" value="ECO:0007669"/>
    <property type="project" value="InterPro"/>
</dbReference>
<protein>
    <recommendedName>
        <fullName evidence="2">HNH nuclease domain-containing protein</fullName>
    </recommendedName>
</protein>
<evidence type="ECO:0000313" key="3">
    <source>
        <dbReference type="EMBL" id="AZA10455.1"/>
    </source>
</evidence>
<proteinExistence type="predicted"/>
<gene>
    <name evidence="3" type="ORF">CGERO_00585</name>
</gene>